<evidence type="ECO:0000313" key="1">
    <source>
        <dbReference type="EMBL" id="KAK9321250.1"/>
    </source>
</evidence>
<protein>
    <submittedName>
        <fullName evidence="1">Necrosis-inducing factor-domain-containing protein</fullName>
    </submittedName>
</protein>
<dbReference type="EMBL" id="MU970103">
    <property type="protein sequence ID" value="KAK9321250.1"/>
    <property type="molecule type" value="Genomic_DNA"/>
</dbReference>
<reference evidence="2" key="1">
    <citation type="journal article" date="2024" name="Front. Bioeng. Biotechnol.">
        <title>Genome-scale model development and genomic sequencing of the oleaginous clade Lipomyces.</title>
        <authorList>
            <person name="Czajka J.J."/>
            <person name="Han Y."/>
            <person name="Kim J."/>
            <person name="Mondo S.J."/>
            <person name="Hofstad B.A."/>
            <person name="Robles A."/>
            <person name="Haridas S."/>
            <person name="Riley R."/>
            <person name="LaButti K."/>
            <person name="Pangilinan J."/>
            <person name="Andreopoulos W."/>
            <person name="Lipzen A."/>
            <person name="Yan J."/>
            <person name="Wang M."/>
            <person name="Ng V."/>
            <person name="Grigoriev I.V."/>
            <person name="Spatafora J.W."/>
            <person name="Magnuson J.K."/>
            <person name="Baker S.E."/>
            <person name="Pomraning K.R."/>
        </authorList>
    </citation>
    <scope>NUCLEOTIDE SEQUENCE [LARGE SCALE GENOMIC DNA]</scope>
    <source>
        <strain evidence="2">CBS 10300</strain>
    </source>
</reference>
<evidence type="ECO:0000313" key="2">
    <source>
        <dbReference type="Proteomes" id="UP001489719"/>
    </source>
</evidence>
<organism evidence="1 2">
    <name type="scientific">Lipomyces orientalis</name>
    <dbReference type="NCBI Taxonomy" id="1233043"/>
    <lineage>
        <taxon>Eukaryota</taxon>
        <taxon>Fungi</taxon>
        <taxon>Dikarya</taxon>
        <taxon>Ascomycota</taxon>
        <taxon>Saccharomycotina</taxon>
        <taxon>Lipomycetes</taxon>
        <taxon>Lipomycetales</taxon>
        <taxon>Lipomycetaceae</taxon>
        <taxon>Lipomyces</taxon>
    </lineage>
</organism>
<comment type="caution">
    <text evidence="1">The sequence shown here is derived from an EMBL/GenBank/DDBJ whole genome shotgun (WGS) entry which is preliminary data.</text>
</comment>
<keyword evidence="2" id="KW-1185">Reference proteome</keyword>
<dbReference type="Proteomes" id="UP001489719">
    <property type="component" value="Unassembled WGS sequence"/>
</dbReference>
<sequence length="156" mass="16267">MRFHILQKTAVILVTMLVCAQSAPTAPPVTPSSPVFSKRDSINDCGDSTFIDGSSSGSPTVADCLQLAANIAGGGTWTEIGSGFKTLATYGTCAFGVQVDVAVAGLFNVGNQDIIDLINSSNELFNWNGLMGASGQMPCQQPLGDPVPVNWAIYHT</sequence>
<proteinExistence type="predicted"/>
<accession>A0ACC3TJU3</accession>
<gene>
    <name evidence="1" type="ORF">V1517DRAFT_326965</name>
</gene>
<name>A0ACC3TJU3_9ASCO</name>